<reference evidence="1 2" key="1">
    <citation type="journal article" date="2014" name="Curr. Microbiol.">
        <title>Spirosoma radiotolerans sp. nov., a gamma-radiation-resistant bacterium isolated from gamma ray-irradiated soil.</title>
        <authorList>
            <person name="Lee J.J."/>
            <person name="Srinivasan S."/>
            <person name="Lim S."/>
            <person name="Joe M."/>
            <person name="Im S."/>
            <person name="Bae S.I."/>
            <person name="Park K.R."/>
            <person name="Han J.H."/>
            <person name="Park S.H."/>
            <person name="Joo B.M."/>
            <person name="Park S.J."/>
            <person name="Kim M.K."/>
        </authorList>
    </citation>
    <scope>NUCLEOTIDE SEQUENCE [LARGE SCALE GENOMIC DNA]</scope>
    <source>
        <strain evidence="1 2">DG5A</strain>
    </source>
</reference>
<dbReference type="STRING" id="1379870.SD10_08100"/>
<name>A0A0E3V6A8_9BACT</name>
<proteinExistence type="predicted"/>
<dbReference type="AlphaFoldDB" id="A0A0E3V6A8"/>
<protein>
    <submittedName>
        <fullName evidence="1">Uncharacterized protein</fullName>
    </submittedName>
</protein>
<organism evidence="1 2">
    <name type="scientific">Spirosoma radiotolerans</name>
    <dbReference type="NCBI Taxonomy" id="1379870"/>
    <lineage>
        <taxon>Bacteria</taxon>
        <taxon>Pseudomonadati</taxon>
        <taxon>Bacteroidota</taxon>
        <taxon>Cytophagia</taxon>
        <taxon>Cytophagales</taxon>
        <taxon>Cytophagaceae</taxon>
        <taxon>Spirosoma</taxon>
    </lineage>
</organism>
<keyword evidence="2" id="KW-1185">Reference proteome</keyword>
<evidence type="ECO:0000313" key="2">
    <source>
        <dbReference type="Proteomes" id="UP000033054"/>
    </source>
</evidence>
<accession>A0A0E3V6A8</accession>
<gene>
    <name evidence="1" type="ORF">SD10_08100</name>
</gene>
<dbReference type="HOGENOM" id="CLU_2636251_0_0_10"/>
<dbReference type="Proteomes" id="UP000033054">
    <property type="component" value="Chromosome"/>
</dbReference>
<dbReference type="PATRIC" id="fig|1379870.5.peg.1763"/>
<sequence>MTQVAQFKKTLTTLSEGHWANTQSKQTFWQAIPSEIAAQIIHFQGGAGPRVPEHQLEAYLQARNYLQETRIAISLRC</sequence>
<evidence type="ECO:0000313" key="1">
    <source>
        <dbReference type="EMBL" id="AKD54867.1"/>
    </source>
</evidence>
<dbReference type="KEGG" id="srd:SD10_08100"/>
<dbReference type="EMBL" id="CP010429">
    <property type="protein sequence ID" value="AKD54867.1"/>
    <property type="molecule type" value="Genomic_DNA"/>
</dbReference>